<accession>A0A9X4S9F2</accession>
<dbReference type="RefSeq" id="WP_068174423.1">
    <property type="nucleotide sequence ID" value="NZ_AOGK01000013.1"/>
</dbReference>
<dbReference type="Proteomes" id="UP001152876">
    <property type="component" value="Unassembled WGS sequence"/>
</dbReference>
<keyword evidence="2" id="KW-1185">Reference proteome</keyword>
<evidence type="ECO:0000313" key="1">
    <source>
        <dbReference type="EMBL" id="MDG5976625.1"/>
    </source>
</evidence>
<dbReference type="OrthoDB" id="9149369at2"/>
<evidence type="ECO:0000313" key="2">
    <source>
        <dbReference type="Proteomes" id="UP001152876"/>
    </source>
</evidence>
<gene>
    <name evidence="1" type="ORF">H010_15260</name>
</gene>
<proteinExistence type="predicted"/>
<sequence length="215" mass="24290">MSFLNQLKQQAKSLQSQQEVDLQHLEANVAATEAACKTAWHYLTELPRQLNVIEPAAAQLSLDGKTPWPAMKQTDFRFDARKKLLRDKEVFDYLALGWRLEPREGGAAKGSVAVNFPPDLERVERRLRAGHVPHERREQRHPDTHRIQLIVFEHELASRASVLITADHDNAVLDVRLACVSGLEIATTRYAADQWTTAVLDELAKLIVGEPSLFL</sequence>
<reference evidence="1" key="1">
    <citation type="submission" date="2013-01" db="EMBL/GenBank/DDBJ databases">
        <title>Genome draft of Hydrogenophaga taeniospiralis 2K1.</title>
        <authorList>
            <person name="Gomila M."/>
            <person name="Lalucat J."/>
        </authorList>
    </citation>
    <scope>NUCLEOTIDE SEQUENCE</scope>
    <source>
        <strain evidence="1">CCUG 15921</strain>
    </source>
</reference>
<dbReference type="AlphaFoldDB" id="A0A9X4S9F2"/>
<protein>
    <submittedName>
        <fullName evidence="1">Uncharacterized protein</fullName>
    </submittedName>
</protein>
<organism evidence="1 2">
    <name type="scientific">Hydrogenophaga taeniospiralis CCUG 15921</name>
    <dbReference type="NCBI Taxonomy" id="1281780"/>
    <lineage>
        <taxon>Bacteria</taxon>
        <taxon>Pseudomonadati</taxon>
        <taxon>Pseudomonadota</taxon>
        <taxon>Betaproteobacteria</taxon>
        <taxon>Burkholderiales</taxon>
        <taxon>Comamonadaceae</taxon>
        <taxon>Hydrogenophaga</taxon>
    </lineage>
</organism>
<dbReference type="EMBL" id="AOGK01000013">
    <property type="protein sequence ID" value="MDG5976625.1"/>
    <property type="molecule type" value="Genomic_DNA"/>
</dbReference>
<comment type="caution">
    <text evidence="1">The sequence shown here is derived from an EMBL/GenBank/DDBJ whole genome shotgun (WGS) entry which is preliminary data.</text>
</comment>
<name>A0A9X4S9F2_9BURK</name>